<comment type="caution">
    <text evidence="1">The sequence shown here is derived from an EMBL/GenBank/DDBJ whole genome shotgun (WGS) entry which is preliminary data.</text>
</comment>
<gene>
    <name evidence="1" type="ORF">G7K_2829-t1</name>
</gene>
<reference evidence="1 2" key="1">
    <citation type="journal article" date="2011" name="J. Gen. Appl. Microbiol.">
        <title>Draft genome sequencing of the enigmatic yeast Saitoella complicata.</title>
        <authorList>
            <person name="Nishida H."/>
            <person name="Hamamoto M."/>
            <person name="Sugiyama J."/>
        </authorList>
    </citation>
    <scope>NUCLEOTIDE SEQUENCE [LARGE SCALE GENOMIC DNA]</scope>
    <source>
        <strain evidence="1 2">NRRL Y-17804</strain>
    </source>
</reference>
<reference evidence="1 2" key="2">
    <citation type="journal article" date="2014" name="J. Gen. Appl. Microbiol.">
        <title>The early diverging ascomycetous budding yeast Saitoella complicata has three histone deacetylases belonging to the Clr6, Hos2, and Rpd3 lineages.</title>
        <authorList>
            <person name="Nishida H."/>
            <person name="Matsumoto T."/>
            <person name="Kondo S."/>
            <person name="Hamamoto M."/>
            <person name="Yoshikawa H."/>
        </authorList>
    </citation>
    <scope>NUCLEOTIDE SEQUENCE [LARGE SCALE GENOMIC DNA]</scope>
    <source>
        <strain evidence="1 2">NRRL Y-17804</strain>
    </source>
</reference>
<organism evidence="1 2">
    <name type="scientific">Saitoella complicata (strain BCRC 22490 / CBS 7301 / JCM 7358 / NBRC 10748 / NRRL Y-17804)</name>
    <dbReference type="NCBI Taxonomy" id="698492"/>
    <lineage>
        <taxon>Eukaryota</taxon>
        <taxon>Fungi</taxon>
        <taxon>Dikarya</taxon>
        <taxon>Ascomycota</taxon>
        <taxon>Taphrinomycotina</taxon>
        <taxon>Taphrinomycotina incertae sedis</taxon>
        <taxon>Saitoella</taxon>
    </lineage>
</organism>
<protein>
    <submittedName>
        <fullName evidence="1">Uncharacterized protein</fullName>
    </submittedName>
</protein>
<name>A0A0E9NFP4_SAICN</name>
<dbReference type="AlphaFoldDB" id="A0A0E9NFP4"/>
<reference evidence="1 2" key="3">
    <citation type="journal article" date="2015" name="Genome Announc.">
        <title>Draft Genome Sequence of the Archiascomycetous Yeast Saitoella complicata.</title>
        <authorList>
            <person name="Yamauchi K."/>
            <person name="Kondo S."/>
            <person name="Hamamoto M."/>
            <person name="Takahashi Y."/>
            <person name="Ogura Y."/>
            <person name="Hayashi T."/>
            <person name="Nishida H."/>
        </authorList>
    </citation>
    <scope>NUCLEOTIDE SEQUENCE [LARGE SCALE GENOMIC DNA]</scope>
    <source>
        <strain evidence="1 2">NRRL Y-17804</strain>
    </source>
</reference>
<sequence>MRREKASLLRPDATASAVLQRKRVGMNLIPAENPELLGSPSTHNNGAYRSTPGPLAITTPRLTVQSQRTTNGSSARARFLYPCRPKNSPPSVPFHLGFVQAAARALDSLSFIINQVVARSASFNSSSLLRWQRDFASSDPYKACIHTPFTQVNSIATEKQGLLCLIHILFLRRTRIPSV</sequence>
<dbReference type="EMBL" id="BACD03000016">
    <property type="protein sequence ID" value="GAO48659.1"/>
    <property type="molecule type" value="Genomic_DNA"/>
</dbReference>
<dbReference type="Proteomes" id="UP000033140">
    <property type="component" value="Unassembled WGS sequence"/>
</dbReference>
<evidence type="ECO:0000313" key="1">
    <source>
        <dbReference type="EMBL" id="GAO48659.1"/>
    </source>
</evidence>
<accession>A0A0E9NFP4</accession>
<proteinExistence type="predicted"/>
<keyword evidence="2" id="KW-1185">Reference proteome</keyword>
<evidence type="ECO:0000313" key="2">
    <source>
        <dbReference type="Proteomes" id="UP000033140"/>
    </source>
</evidence>